<evidence type="ECO:0000313" key="2">
    <source>
        <dbReference type="EMBL" id="RAH53436.1"/>
    </source>
</evidence>
<reference evidence="2 3" key="1">
    <citation type="submission" date="2018-02" db="EMBL/GenBank/DDBJ databases">
        <title>The genomes of Aspergillus section Nigri reveals drivers in fungal speciation.</title>
        <authorList>
            <consortium name="DOE Joint Genome Institute"/>
            <person name="Vesth T.C."/>
            <person name="Nybo J."/>
            <person name="Theobald S."/>
            <person name="Brandl J."/>
            <person name="Frisvad J.C."/>
            <person name="Nielsen K.F."/>
            <person name="Lyhne E.K."/>
            <person name="Kogle M.E."/>
            <person name="Kuo A."/>
            <person name="Riley R."/>
            <person name="Clum A."/>
            <person name="Nolan M."/>
            <person name="Lipzen A."/>
            <person name="Salamov A."/>
            <person name="Henrissat B."/>
            <person name="Wiebenga A."/>
            <person name="De vries R.P."/>
            <person name="Grigoriev I.V."/>
            <person name="Mortensen U.H."/>
            <person name="Andersen M.R."/>
            <person name="Baker S.E."/>
        </authorList>
    </citation>
    <scope>NUCLEOTIDE SEQUENCE [LARGE SCALE GENOMIC DNA]</scope>
    <source>
        <strain evidence="2 3">CBS 112811</strain>
    </source>
</reference>
<dbReference type="AlphaFoldDB" id="A0A8G1VHK0"/>
<feature type="compositionally biased region" description="Basic and acidic residues" evidence="1">
    <location>
        <begin position="35"/>
        <end position="51"/>
    </location>
</feature>
<evidence type="ECO:0000313" key="3">
    <source>
        <dbReference type="Proteomes" id="UP000249526"/>
    </source>
</evidence>
<organism evidence="2 3">
    <name type="scientific">Aspergillus piperis CBS 112811</name>
    <dbReference type="NCBI Taxonomy" id="1448313"/>
    <lineage>
        <taxon>Eukaryota</taxon>
        <taxon>Fungi</taxon>
        <taxon>Dikarya</taxon>
        <taxon>Ascomycota</taxon>
        <taxon>Pezizomycotina</taxon>
        <taxon>Eurotiomycetes</taxon>
        <taxon>Eurotiomycetidae</taxon>
        <taxon>Eurotiales</taxon>
        <taxon>Aspergillaceae</taxon>
        <taxon>Aspergillus</taxon>
        <taxon>Aspergillus subgen. Circumdati</taxon>
    </lineage>
</organism>
<name>A0A8G1VHK0_9EURO</name>
<accession>A0A8G1VHK0</accession>
<protein>
    <submittedName>
        <fullName evidence="2">Uncharacterized protein</fullName>
    </submittedName>
</protein>
<evidence type="ECO:0000256" key="1">
    <source>
        <dbReference type="SAM" id="MobiDB-lite"/>
    </source>
</evidence>
<feature type="region of interest" description="Disordered" evidence="1">
    <location>
        <begin position="1"/>
        <end position="86"/>
    </location>
</feature>
<sequence>MLTQERRGERKRRRGKKEGGRRLREEGRGRRRKGREKEWSGKKRPGRKEGSEGGGKGKTAQRGKSGVGVERSAPGRGHKPMGDSGDRWIATVRRSCPAAVLAIWATSGAATTGKWEAGKRGSLGGTDGGGKQANRPVPGFEHALGPIMPLSSFPDSQWMCPLPILTNGVPGLNGTWLGHVHLSFGDPYFEKRQKKFQEISKNENENATKFKTKWI</sequence>
<dbReference type="RefSeq" id="XP_025511358.1">
    <property type="nucleotide sequence ID" value="XM_025664310.1"/>
</dbReference>
<dbReference type="EMBL" id="KZ825077">
    <property type="protein sequence ID" value="RAH53436.1"/>
    <property type="molecule type" value="Genomic_DNA"/>
</dbReference>
<feature type="compositionally biased region" description="Basic and acidic residues" evidence="1">
    <location>
        <begin position="17"/>
        <end position="28"/>
    </location>
</feature>
<dbReference type="GeneID" id="37167712"/>
<dbReference type="Proteomes" id="UP000249526">
    <property type="component" value="Unassembled WGS sequence"/>
</dbReference>
<gene>
    <name evidence="2" type="ORF">BO85DRAFT_504787</name>
</gene>
<keyword evidence="3" id="KW-1185">Reference proteome</keyword>
<proteinExistence type="predicted"/>